<name>A0A484KII5_9ASTE</name>
<evidence type="ECO:0000313" key="2">
    <source>
        <dbReference type="EMBL" id="VFQ61766.1"/>
    </source>
</evidence>
<evidence type="ECO:0000256" key="1">
    <source>
        <dbReference type="SAM" id="MobiDB-lite"/>
    </source>
</evidence>
<gene>
    <name evidence="2" type="ORF">CCAM_LOCUS3542</name>
</gene>
<dbReference type="Proteomes" id="UP000595140">
    <property type="component" value="Unassembled WGS sequence"/>
</dbReference>
<dbReference type="AlphaFoldDB" id="A0A484KII5"/>
<evidence type="ECO:0000313" key="3">
    <source>
        <dbReference type="Proteomes" id="UP000595140"/>
    </source>
</evidence>
<dbReference type="EMBL" id="OOIL02000203">
    <property type="protein sequence ID" value="VFQ61766.1"/>
    <property type="molecule type" value="Genomic_DNA"/>
</dbReference>
<organism evidence="2 3">
    <name type="scientific">Cuscuta campestris</name>
    <dbReference type="NCBI Taxonomy" id="132261"/>
    <lineage>
        <taxon>Eukaryota</taxon>
        <taxon>Viridiplantae</taxon>
        <taxon>Streptophyta</taxon>
        <taxon>Embryophyta</taxon>
        <taxon>Tracheophyta</taxon>
        <taxon>Spermatophyta</taxon>
        <taxon>Magnoliopsida</taxon>
        <taxon>eudicotyledons</taxon>
        <taxon>Gunneridae</taxon>
        <taxon>Pentapetalae</taxon>
        <taxon>asterids</taxon>
        <taxon>lamiids</taxon>
        <taxon>Solanales</taxon>
        <taxon>Convolvulaceae</taxon>
        <taxon>Cuscuteae</taxon>
        <taxon>Cuscuta</taxon>
        <taxon>Cuscuta subgen. Grammica</taxon>
        <taxon>Cuscuta sect. Cleistogrammica</taxon>
    </lineage>
</organism>
<keyword evidence="3" id="KW-1185">Reference proteome</keyword>
<protein>
    <submittedName>
        <fullName evidence="2">Uncharacterized protein</fullName>
    </submittedName>
</protein>
<accession>A0A484KII5</accession>
<reference evidence="2 3" key="1">
    <citation type="submission" date="2018-04" db="EMBL/GenBank/DDBJ databases">
        <authorList>
            <person name="Vogel A."/>
        </authorList>
    </citation>
    <scope>NUCLEOTIDE SEQUENCE [LARGE SCALE GENOMIC DNA]</scope>
</reference>
<sequence>MLSEPGCKHAIQMKDVMYAIQDLALELHDTRQNLDALATKMDKSTRTDGGAPCSSIGQSDWNPTNDKGSEYTTWFYKVTGFCHDVWMSIIEKAKEELSHKPIEPIESTKEEIRMIMSTHAPEQNRYGSSQYDPLEDVMGVMPDSISNGVPFVVVTIVPCDDVEKVDHHYNYSIQEKVSRNNVILYGCIEKFEMSGSGFVLNNSEAIANDGLNFIPLVT</sequence>
<feature type="region of interest" description="Disordered" evidence="1">
    <location>
        <begin position="42"/>
        <end position="62"/>
    </location>
</feature>
<proteinExistence type="predicted"/>